<dbReference type="AlphaFoldDB" id="A0A1Y1T5U3"/>
<dbReference type="Pfam" id="PF12833">
    <property type="entry name" value="HTH_18"/>
    <property type="match status" value="1"/>
</dbReference>
<dbReference type="OrthoDB" id="629929at2"/>
<feature type="domain" description="HTH araC/xylS-type" evidence="4">
    <location>
        <begin position="190"/>
        <end position="299"/>
    </location>
</feature>
<dbReference type="SMART" id="SM00342">
    <property type="entry name" value="HTH_ARAC"/>
    <property type="match status" value="1"/>
</dbReference>
<keyword evidence="6" id="KW-1185">Reference proteome</keyword>
<comment type="caution">
    <text evidence="5">The sequence shown here is derived from an EMBL/GenBank/DDBJ whole genome shotgun (WGS) entry which is preliminary data.</text>
</comment>
<dbReference type="GO" id="GO:0043565">
    <property type="term" value="F:sequence-specific DNA binding"/>
    <property type="evidence" value="ECO:0007669"/>
    <property type="project" value="InterPro"/>
</dbReference>
<gene>
    <name evidence="5" type="ORF">IIF7_08276</name>
</gene>
<name>A0A1Y1T5U3_9FLAO</name>
<evidence type="ECO:0000313" key="6">
    <source>
        <dbReference type="Proteomes" id="UP000192746"/>
    </source>
</evidence>
<dbReference type="EMBL" id="ARYN01000006">
    <property type="protein sequence ID" value="ORL46102.1"/>
    <property type="molecule type" value="Genomic_DNA"/>
</dbReference>
<evidence type="ECO:0000256" key="2">
    <source>
        <dbReference type="ARBA" id="ARBA00023125"/>
    </source>
</evidence>
<dbReference type="InterPro" id="IPR037923">
    <property type="entry name" value="HTH-like"/>
</dbReference>
<accession>A0A1Y1T5U3</accession>
<evidence type="ECO:0000259" key="4">
    <source>
        <dbReference type="PROSITE" id="PS01124"/>
    </source>
</evidence>
<dbReference type="PANTHER" id="PTHR43280:SF32">
    <property type="entry name" value="TRANSCRIPTIONAL REGULATORY PROTEIN"/>
    <property type="match status" value="1"/>
</dbReference>
<reference evidence="5 6" key="1">
    <citation type="submission" date="2013-04" db="EMBL/GenBank/DDBJ databases">
        <title>Zunongwangia sp. 22II14-10F7 Genome Sequencing.</title>
        <authorList>
            <person name="Lai Q."/>
            <person name="Shao Z."/>
        </authorList>
    </citation>
    <scope>NUCLEOTIDE SEQUENCE [LARGE SCALE GENOMIC DNA]</scope>
    <source>
        <strain evidence="5 6">22II14-10F7</strain>
    </source>
</reference>
<dbReference type="GO" id="GO:0003700">
    <property type="term" value="F:DNA-binding transcription factor activity"/>
    <property type="evidence" value="ECO:0007669"/>
    <property type="project" value="InterPro"/>
</dbReference>
<dbReference type="InterPro" id="IPR009057">
    <property type="entry name" value="Homeodomain-like_sf"/>
</dbReference>
<dbReference type="RefSeq" id="WP_084841212.1">
    <property type="nucleotide sequence ID" value="NZ_ARYN01000006.1"/>
</dbReference>
<dbReference type="PANTHER" id="PTHR43280">
    <property type="entry name" value="ARAC-FAMILY TRANSCRIPTIONAL REGULATOR"/>
    <property type="match status" value="1"/>
</dbReference>
<protein>
    <submittedName>
        <fullName evidence="5">AraC family transcriptional regulator</fullName>
    </submittedName>
</protein>
<dbReference type="Proteomes" id="UP000192746">
    <property type="component" value="Unassembled WGS sequence"/>
</dbReference>
<keyword evidence="2" id="KW-0238">DNA-binding</keyword>
<keyword evidence="1" id="KW-0805">Transcription regulation</keyword>
<evidence type="ECO:0000256" key="3">
    <source>
        <dbReference type="ARBA" id="ARBA00023163"/>
    </source>
</evidence>
<dbReference type="InterPro" id="IPR018060">
    <property type="entry name" value="HTH_AraC"/>
</dbReference>
<dbReference type="SUPFAM" id="SSF46689">
    <property type="entry name" value="Homeodomain-like"/>
    <property type="match status" value="1"/>
</dbReference>
<dbReference type="Gene3D" id="1.10.10.60">
    <property type="entry name" value="Homeodomain-like"/>
    <property type="match status" value="1"/>
</dbReference>
<sequence>MMEKTMSLEDFYRKKLGELPSDILQKTGQFNVFRLGDYFGTSKAMPYSRKDYYKISLISGENVVHYADKTLKVEENMLLVANPQVPYNWEPLSEEKTGAFCVFTEDFMNGFGNFKDYPIFQSKGTPILSLNDADFQRILAIYNRMFSEINTDYEYKYDLLRNLVFELIHEALKLQPASLQKSKTESKASERISALFMELLERQFPIENPFQQIKIKSAGEFAYHLNVHANHLNRVLKETTGKTTSQLINERIALEARALLKHTNWSIAEISWCLGFEDPSYFIKFFKKASDATPGNFRK</sequence>
<evidence type="ECO:0000256" key="1">
    <source>
        <dbReference type="ARBA" id="ARBA00023015"/>
    </source>
</evidence>
<evidence type="ECO:0000313" key="5">
    <source>
        <dbReference type="EMBL" id="ORL46102.1"/>
    </source>
</evidence>
<organism evidence="5 6">
    <name type="scientific">Zunongwangia atlantica 22II14-10F7</name>
    <dbReference type="NCBI Taxonomy" id="1185767"/>
    <lineage>
        <taxon>Bacteria</taxon>
        <taxon>Pseudomonadati</taxon>
        <taxon>Bacteroidota</taxon>
        <taxon>Flavobacteriia</taxon>
        <taxon>Flavobacteriales</taxon>
        <taxon>Flavobacteriaceae</taxon>
        <taxon>Zunongwangia</taxon>
    </lineage>
</organism>
<dbReference type="PROSITE" id="PS01124">
    <property type="entry name" value="HTH_ARAC_FAMILY_2"/>
    <property type="match status" value="1"/>
</dbReference>
<proteinExistence type="predicted"/>
<dbReference type="SUPFAM" id="SSF51215">
    <property type="entry name" value="Regulatory protein AraC"/>
    <property type="match status" value="1"/>
</dbReference>
<keyword evidence="3" id="KW-0804">Transcription</keyword>
<dbReference type="STRING" id="1185767.IIF7_08276"/>